<dbReference type="PANTHER" id="PTHR43134">
    <property type="entry name" value="SIGNAL RECOGNITION PARTICLE RECEPTOR SUBUNIT ALPHA"/>
    <property type="match status" value="1"/>
</dbReference>
<keyword evidence="16" id="KW-0282">Flagellum</keyword>
<evidence type="ECO:0000256" key="13">
    <source>
        <dbReference type="NCBIfam" id="TIGR03499"/>
    </source>
</evidence>
<dbReference type="CDD" id="cd17873">
    <property type="entry name" value="FlhF"/>
    <property type="match status" value="1"/>
</dbReference>
<keyword evidence="4" id="KW-0813">Transport</keyword>
<dbReference type="Gene3D" id="1.20.120.1380">
    <property type="entry name" value="Flagellar FlhF biosynthesis protein, N domain"/>
    <property type="match status" value="1"/>
</dbReference>
<comment type="similarity">
    <text evidence="2">Belongs to the GTP-binding SRP family.</text>
</comment>
<keyword evidence="16" id="KW-0969">Cilium</keyword>
<dbReference type="NCBIfam" id="TIGR03499">
    <property type="entry name" value="FlhF"/>
    <property type="match status" value="1"/>
</dbReference>
<dbReference type="Gene3D" id="3.40.50.300">
    <property type="entry name" value="P-loop containing nucleotide triphosphate hydrolases"/>
    <property type="match status" value="1"/>
</dbReference>
<evidence type="ECO:0000256" key="8">
    <source>
        <dbReference type="ARBA" id="ARBA00022927"/>
    </source>
</evidence>
<evidence type="ECO:0000313" key="16">
    <source>
        <dbReference type="EMBL" id="ADP32154.1"/>
    </source>
</evidence>
<dbReference type="Pfam" id="PF00448">
    <property type="entry name" value="SRP54"/>
    <property type="match status" value="1"/>
</dbReference>
<dbReference type="EMBL" id="CP002207">
    <property type="protein sequence ID" value="ADP32154.1"/>
    <property type="molecule type" value="Genomic_DNA"/>
</dbReference>
<keyword evidence="7" id="KW-1005">Bacterial flagellum biogenesis</keyword>
<evidence type="ECO:0000256" key="11">
    <source>
        <dbReference type="ARBA" id="ARBA00023225"/>
    </source>
</evidence>
<keyword evidence="9" id="KW-0342">GTP-binding</keyword>
<feature type="domain" description="SRP54-type proteins GTP-binding" evidence="15">
    <location>
        <begin position="177"/>
        <end position="368"/>
    </location>
</feature>
<dbReference type="PANTHER" id="PTHR43134:SF3">
    <property type="entry name" value="FLAGELLAR BIOSYNTHESIS PROTEIN FLHF"/>
    <property type="match status" value="1"/>
</dbReference>
<dbReference type="SUPFAM" id="SSF52540">
    <property type="entry name" value="P-loop containing nucleoside triphosphate hydrolases"/>
    <property type="match status" value="1"/>
</dbReference>
<dbReference type="RefSeq" id="WP_003328926.1">
    <property type="nucleotide sequence ID" value="NC_014639.1"/>
</dbReference>
<evidence type="ECO:0000256" key="4">
    <source>
        <dbReference type="ARBA" id="ARBA00022448"/>
    </source>
</evidence>
<dbReference type="SMART" id="SM00962">
    <property type="entry name" value="SRP54"/>
    <property type="match status" value="1"/>
</dbReference>
<keyword evidence="10" id="KW-0472">Membrane</keyword>
<evidence type="ECO:0000256" key="10">
    <source>
        <dbReference type="ARBA" id="ARBA00023136"/>
    </source>
</evidence>
<organism evidence="16 17">
    <name type="scientific">Bacillus atrophaeus (strain 1942)</name>
    <dbReference type="NCBI Taxonomy" id="720555"/>
    <lineage>
        <taxon>Bacteria</taxon>
        <taxon>Bacillati</taxon>
        <taxon>Bacillota</taxon>
        <taxon>Bacilli</taxon>
        <taxon>Bacillales</taxon>
        <taxon>Bacillaceae</taxon>
        <taxon>Bacillus</taxon>
    </lineage>
</organism>
<evidence type="ECO:0000256" key="1">
    <source>
        <dbReference type="ARBA" id="ARBA00004413"/>
    </source>
</evidence>
<dbReference type="InterPro" id="IPR027417">
    <property type="entry name" value="P-loop_NTPase"/>
</dbReference>
<name>A0ABN3Z9P0_BACA1</name>
<evidence type="ECO:0000256" key="2">
    <source>
        <dbReference type="ARBA" id="ARBA00008531"/>
    </source>
</evidence>
<evidence type="ECO:0000256" key="9">
    <source>
        <dbReference type="ARBA" id="ARBA00023134"/>
    </source>
</evidence>
<evidence type="ECO:0000256" key="14">
    <source>
        <dbReference type="SAM" id="MobiDB-lite"/>
    </source>
</evidence>
<gene>
    <name evidence="16" type="primary">flhF</name>
    <name evidence="16" type="ordered locus">BATR1942_06000</name>
</gene>
<evidence type="ECO:0000256" key="6">
    <source>
        <dbReference type="ARBA" id="ARBA00022741"/>
    </source>
</evidence>
<feature type="compositionally biased region" description="Basic and acidic residues" evidence="14">
    <location>
        <begin position="59"/>
        <end position="76"/>
    </location>
</feature>
<keyword evidence="16" id="KW-0966">Cell projection</keyword>
<feature type="region of interest" description="Disordered" evidence="14">
    <location>
        <begin position="59"/>
        <end position="93"/>
    </location>
</feature>
<reference evidence="16 17" key="1">
    <citation type="journal article" date="2011" name="Front. Microbiol.">
        <title>Genomic signatures of strain selection and enhancement in Bacillus atrophaeus var. globigii, a historical biowarfare simulant.</title>
        <authorList>
            <person name="Gibbons H.S."/>
            <person name="Broomall S.M."/>
            <person name="McNew L.A."/>
            <person name="Daligault H."/>
            <person name="Chapman C."/>
            <person name="Bruce D."/>
            <person name="Karavis M."/>
            <person name="Krepps M."/>
            <person name="McGregor P.A."/>
            <person name="Hong C."/>
            <person name="Park K.H."/>
            <person name="Akmal A."/>
            <person name="Feldman A."/>
            <person name="Lin J.S."/>
            <person name="Chang W.E."/>
            <person name="Higgs B.W."/>
            <person name="Demirev P."/>
            <person name="Lindquist J."/>
            <person name="Liem A."/>
            <person name="Fochler E."/>
            <person name="Read T.D."/>
            <person name="Tapia R."/>
            <person name="Johnson S."/>
            <person name="Bishop-Lilly K.A."/>
            <person name="Detter C."/>
            <person name="Han C."/>
            <person name="Sozhamannan S."/>
            <person name="Rosenzweig C.N."/>
            <person name="Skowronski E.W."/>
        </authorList>
    </citation>
    <scope>NUCLEOTIDE SEQUENCE [LARGE SCALE GENOMIC DNA]</scope>
    <source>
        <strain evidence="16 17">1942</strain>
    </source>
</reference>
<evidence type="ECO:0000256" key="12">
    <source>
        <dbReference type="ARBA" id="ARBA00025337"/>
    </source>
</evidence>
<evidence type="ECO:0000256" key="7">
    <source>
        <dbReference type="ARBA" id="ARBA00022795"/>
    </source>
</evidence>
<sequence>MKIKKFKAASMQEAAIQIKKELGKDAVILNSKQIQKRKWFGLSKKSAVEVIAVMDQDFSEQRKPDPKIDTVPKKSLEASSSAPRVQEQEQRVHETVQVVRNEMSDYQSMLPEPLRKAEQLLQDAGIKDSIKTSVMSRLLRDSISAGDLTEENVVRKLQDVLCEALPPKDRWQEAISSQYIVLFGSTGAGKTTTLAKLAASSMLDKHKKIAFITTDTYRIAAVEQLKTYAELLQAPMEVCYTKEEFLQAKETFSEYDHVFIDTAGRNFKEQQYIEELKETIPFENSIQSFLVLSATSKYEDMKDIVKRFSSVPVNQFIFTKADETASLGSVFHILAESKIGAGFITNGQNVPEDIQSVSPQDFVRMLMK</sequence>
<dbReference type="InterPro" id="IPR055157">
    <property type="entry name" value="FlhF_N"/>
</dbReference>
<comment type="subcellular location">
    <subcellularLocation>
        <location evidence="1">Cell membrane</location>
        <topology evidence="1">Peripheral membrane protein</topology>
        <orientation evidence="1">Cytoplasmic side</orientation>
    </subcellularLocation>
</comment>
<dbReference type="InterPro" id="IPR047040">
    <property type="entry name" value="FlhF__GTPase_dom"/>
</dbReference>
<dbReference type="Pfam" id="PF22510">
    <property type="entry name" value="FlhF_N"/>
    <property type="match status" value="1"/>
</dbReference>
<dbReference type="Proteomes" id="UP000006867">
    <property type="component" value="Chromosome"/>
</dbReference>
<keyword evidence="17" id="KW-1185">Reference proteome</keyword>
<comment type="function">
    <text evidence="12">Necessary for flagellar biosynthesis. May be involved in translocation of the flagellum.</text>
</comment>
<keyword evidence="11" id="KW-1006">Bacterial flagellum protein export</keyword>
<proteinExistence type="inferred from homology"/>
<keyword evidence="8" id="KW-0653">Protein transport</keyword>
<protein>
    <recommendedName>
        <fullName evidence="3 13">Flagellar biosynthesis protein FlhF</fullName>
    </recommendedName>
</protein>
<keyword evidence="5" id="KW-1003">Cell membrane</keyword>
<evidence type="ECO:0000259" key="15">
    <source>
        <dbReference type="SMART" id="SM00962"/>
    </source>
</evidence>
<evidence type="ECO:0000256" key="3">
    <source>
        <dbReference type="ARBA" id="ARBA00014919"/>
    </source>
</evidence>
<dbReference type="InterPro" id="IPR020006">
    <property type="entry name" value="FlhF"/>
</dbReference>
<evidence type="ECO:0000313" key="17">
    <source>
        <dbReference type="Proteomes" id="UP000006867"/>
    </source>
</evidence>
<dbReference type="InterPro" id="IPR000897">
    <property type="entry name" value="SRP54_GTPase_dom"/>
</dbReference>
<evidence type="ECO:0000256" key="5">
    <source>
        <dbReference type="ARBA" id="ARBA00022475"/>
    </source>
</evidence>
<keyword evidence="6" id="KW-0547">Nucleotide-binding</keyword>
<accession>A0ABN3Z9P0</accession>